<dbReference type="OrthoDB" id="118159at2157"/>
<dbReference type="HOGENOM" id="CLU_736947_0_0_2"/>
<evidence type="ECO:0000313" key="2">
    <source>
        <dbReference type="Proteomes" id="UP000002408"/>
    </source>
</evidence>
<name>A7I794_METB6</name>
<sequence precursor="true">MKYRYFLSRTGFISAIIFLLLMAACPVMAHEVWTTGTVDMTSSDVGQHNSLAIDPAGNPHISYYDDENKQIRYAAVVDGSWTNGAVADSRSTHTTSLALDPEGNPGISYGDGDHDGKLMYAHLNGGWTTETVASDSGHADIGTYSSLAIDSAGTPHISYNNGKGNYDTLLEYATRNGTVWTSVTPDPKILGYDSSMVLDSSGLPHIAYLNGMDSGYIAYGYQDTPGKWSTRMVANTEGRGGDMAKNAGCILSLALDSEKNPHIAYFDKTRKELMYAFWDGKEWITEIVDQDGDTGWHPSLAMYHDQPSISYYDISRGELRFATRDQATQKWVPSTVDKGGVGSDSSLAFDSTGNPGIAYYDGKHHALKYASGKPL</sequence>
<dbReference type="RefSeq" id="WP_012106632.1">
    <property type="nucleotide sequence ID" value="NC_009712.1"/>
</dbReference>
<dbReference type="AlphaFoldDB" id="A7I794"/>
<reference evidence="2" key="1">
    <citation type="journal article" date="2015" name="Microbiology">
        <title>Genome of Methanoregula boonei 6A8 reveals adaptations to oligotrophic peatland environments.</title>
        <authorList>
            <person name="Braeuer S."/>
            <person name="Cadillo-Quiroz H."/>
            <person name="Kyrpides N."/>
            <person name="Woyke T."/>
            <person name="Goodwin L."/>
            <person name="Detter C."/>
            <person name="Podell S."/>
            <person name="Yavitt J.B."/>
            <person name="Zinder S.H."/>
        </authorList>
    </citation>
    <scope>NUCLEOTIDE SEQUENCE [LARGE SCALE GENOMIC DNA]</scope>
    <source>
        <strain evidence="2">DSM 21154 / JCM 14090 / 6A8</strain>
    </source>
</reference>
<dbReference type="Gene3D" id="2.120.10.70">
    <property type="entry name" value="Fucose-specific lectin"/>
    <property type="match status" value="1"/>
</dbReference>
<evidence type="ECO:0000313" key="1">
    <source>
        <dbReference type="EMBL" id="ABS55605.1"/>
    </source>
</evidence>
<dbReference type="EMBL" id="CP000780">
    <property type="protein sequence ID" value="ABS55605.1"/>
    <property type="molecule type" value="Genomic_DNA"/>
</dbReference>
<dbReference type="SUPFAM" id="SSF89372">
    <property type="entry name" value="Fucose-specific lectin"/>
    <property type="match status" value="2"/>
</dbReference>
<keyword evidence="2" id="KW-1185">Reference proteome</keyword>
<gene>
    <name evidence="1" type="ordered locus">Mboo_1087</name>
</gene>
<accession>A7I794</accession>
<protein>
    <submittedName>
        <fullName evidence="1">Uncharacterized protein</fullName>
    </submittedName>
</protein>
<proteinExistence type="predicted"/>
<dbReference type="PROSITE" id="PS51257">
    <property type="entry name" value="PROKAR_LIPOPROTEIN"/>
    <property type="match status" value="1"/>
</dbReference>
<dbReference type="Proteomes" id="UP000002408">
    <property type="component" value="Chromosome"/>
</dbReference>
<dbReference type="KEGG" id="mbn:Mboo_1087"/>
<organism evidence="1 2">
    <name type="scientific">Methanoregula boonei (strain DSM 21154 / JCM 14090 / 6A8)</name>
    <dbReference type="NCBI Taxonomy" id="456442"/>
    <lineage>
        <taxon>Archaea</taxon>
        <taxon>Methanobacteriati</taxon>
        <taxon>Methanobacteriota</taxon>
        <taxon>Stenosarchaea group</taxon>
        <taxon>Methanomicrobia</taxon>
        <taxon>Methanomicrobiales</taxon>
        <taxon>Methanoregulaceae</taxon>
        <taxon>Methanoregula</taxon>
    </lineage>
</organism>
<dbReference type="GeneID" id="5411692"/>